<evidence type="ECO:0000313" key="1">
    <source>
        <dbReference type="EMBL" id="PJM79971.1"/>
    </source>
</evidence>
<keyword evidence="2" id="KW-1185">Reference proteome</keyword>
<name>A0A2M9HT38_9BIFI</name>
<dbReference type="RefSeq" id="WP_100495741.1">
    <property type="nucleotide sequence ID" value="NZ_PGLQ01000001.1"/>
</dbReference>
<comment type="caution">
    <text evidence="1">The sequence shown here is derived from an EMBL/GenBank/DDBJ whole genome shotgun (WGS) entry which is preliminary data.</text>
</comment>
<proteinExistence type="predicted"/>
<dbReference type="Proteomes" id="UP000228755">
    <property type="component" value="Unassembled WGS sequence"/>
</dbReference>
<organism evidence="1 2">
    <name type="scientific">Bifidobacterium scaligerum</name>
    <dbReference type="NCBI Taxonomy" id="2052656"/>
    <lineage>
        <taxon>Bacteria</taxon>
        <taxon>Bacillati</taxon>
        <taxon>Actinomycetota</taxon>
        <taxon>Actinomycetes</taxon>
        <taxon>Bifidobacteriales</taxon>
        <taxon>Bifidobacteriaceae</taxon>
        <taxon>Bifidobacterium</taxon>
    </lineage>
</organism>
<evidence type="ECO:0008006" key="3">
    <source>
        <dbReference type="Google" id="ProtNLM"/>
    </source>
</evidence>
<protein>
    <recommendedName>
        <fullName evidence="3">Prophage protein</fullName>
    </recommendedName>
</protein>
<dbReference type="OrthoDB" id="1550866at2"/>
<evidence type="ECO:0000313" key="2">
    <source>
        <dbReference type="Proteomes" id="UP000228755"/>
    </source>
</evidence>
<dbReference type="Pfam" id="PF22398">
    <property type="entry name" value="DUF6978"/>
    <property type="match status" value="1"/>
</dbReference>
<gene>
    <name evidence="1" type="ORF">CUU80_02220</name>
</gene>
<accession>A0A2M9HT38</accession>
<dbReference type="AlphaFoldDB" id="A0A2M9HT38"/>
<dbReference type="InterPro" id="IPR053916">
    <property type="entry name" value="DUF6978"/>
</dbReference>
<sequence>MARKKNRTQRYFLSQDEADRLITTTKHAVEQVFKMPMAGEHNAEFHVQSDDDGEDFIIAVYQGTLNKDRHSMSARITRLGIPLLRLCVNGSTHRNPDGTQIGGTHWHIYKEGEDDWNAYPADIDSPDFVKDTILLLDKFNVIRKPLFQESLI</sequence>
<reference evidence="1 2" key="1">
    <citation type="submission" date="2017-11" db="EMBL/GenBank/DDBJ databases">
        <title>Draft genome sequences of strains TRE 1, TRE D, TRE H and TRI 7, isolated from tamarins, belonging to four potential novel Bifidobacterium species.</title>
        <authorList>
            <person name="Mattarelli P."/>
            <person name="Modesto M."/>
            <person name="Bonetti A."/>
            <person name="Puglisi E."/>
            <person name="Morelli L."/>
        </authorList>
    </citation>
    <scope>NUCLEOTIDE SEQUENCE [LARGE SCALE GENOMIC DNA]</scope>
    <source>
        <strain evidence="2">TRED</strain>
    </source>
</reference>
<dbReference type="EMBL" id="PGLQ01000001">
    <property type="protein sequence ID" value="PJM79971.1"/>
    <property type="molecule type" value="Genomic_DNA"/>
</dbReference>